<dbReference type="Pfam" id="PF11823">
    <property type="entry name" value="Se_S_carrier"/>
    <property type="match status" value="1"/>
</dbReference>
<dbReference type="Proteomes" id="UP000266301">
    <property type="component" value="Chromosome"/>
</dbReference>
<accession>A0A386H6J1</accession>
<keyword evidence="3" id="KW-1185">Reference proteome</keyword>
<gene>
    <name evidence="2" type="ORF">D4Z93_13035</name>
</gene>
<dbReference type="InterPro" id="IPR021778">
    <property type="entry name" value="Se/S_carrier-like"/>
</dbReference>
<organism evidence="2 3">
    <name type="scientific">Clostridium fermenticellae</name>
    <dbReference type="NCBI Taxonomy" id="2068654"/>
    <lineage>
        <taxon>Bacteria</taxon>
        <taxon>Bacillati</taxon>
        <taxon>Bacillota</taxon>
        <taxon>Clostridia</taxon>
        <taxon>Eubacteriales</taxon>
        <taxon>Clostridiaceae</taxon>
        <taxon>Clostridium</taxon>
    </lineage>
</organism>
<feature type="domain" description="Putative Se/S carrier protein-like" evidence="1">
    <location>
        <begin position="5"/>
        <end position="72"/>
    </location>
</feature>
<dbReference type="OrthoDB" id="3192849at2"/>
<sequence length="84" mass="9648">MNDNYYILTFKNTIGAISGESTLKENNIELEVMPTPTVITKSCGLSIRVEEKYITKVKKLVKSEKVMVKRIYVKKDNKYEAVDD</sequence>
<reference evidence="2 3" key="1">
    <citation type="journal article" date="2019" name="Int. J. Syst. Evol. Microbiol.">
        <title>Clostridium fermenticellae sp. nov., isolated from the mud in a fermentation cellar for the production of the Chinese liquor, baijiu.</title>
        <authorList>
            <person name="Xu P.X."/>
            <person name="Chai L.J."/>
            <person name="Qiu T."/>
            <person name="Zhang X.J."/>
            <person name="Lu Z.M."/>
            <person name="Xiao C."/>
            <person name="Wang S.T."/>
            <person name="Shen C.H."/>
            <person name="Shi J.S."/>
            <person name="Xu Z.H."/>
        </authorList>
    </citation>
    <scope>NUCLEOTIDE SEQUENCE [LARGE SCALE GENOMIC DNA]</scope>
    <source>
        <strain evidence="2 3">JN500901</strain>
    </source>
</reference>
<dbReference type="AlphaFoldDB" id="A0A386H6J1"/>
<dbReference type="KEGG" id="cfer:D4Z93_13035"/>
<protein>
    <submittedName>
        <fullName evidence="2">DUF3343 domain-containing protein</fullName>
    </submittedName>
</protein>
<evidence type="ECO:0000313" key="2">
    <source>
        <dbReference type="EMBL" id="AYD41367.1"/>
    </source>
</evidence>
<evidence type="ECO:0000313" key="3">
    <source>
        <dbReference type="Proteomes" id="UP000266301"/>
    </source>
</evidence>
<name>A0A386H6J1_9CLOT</name>
<dbReference type="EMBL" id="CP032416">
    <property type="protein sequence ID" value="AYD41367.1"/>
    <property type="molecule type" value="Genomic_DNA"/>
</dbReference>
<evidence type="ECO:0000259" key="1">
    <source>
        <dbReference type="Pfam" id="PF11823"/>
    </source>
</evidence>
<proteinExistence type="predicted"/>